<organism evidence="2 3">
    <name type="scientific">Ignisphaera aggregans (strain DSM 17230 / JCM 13409 / AQ1.S1)</name>
    <dbReference type="NCBI Taxonomy" id="583356"/>
    <lineage>
        <taxon>Archaea</taxon>
        <taxon>Thermoproteota</taxon>
        <taxon>Thermoprotei</taxon>
        <taxon>Desulfurococcales</taxon>
        <taxon>Desulfurococcaceae</taxon>
        <taxon>Ignisphaera</taxon>
    </lineage>
</organism>
<sequence length="182" mass="21350">MEKTVREVIPTTIVERYTETETKTVTITPQSITVYTTVERTKIFTEATTFLRNTTISIPYVLPYTTTATQLRYIVVGYTSTTTNTVFSTQTITTTITRRTYDNMVYSIGFPMAIAITYSSAMFIAMLIGIYRRHLRRRIALWNMRIKNISMAIMVYLNRFWTKIKVLIQRITKIFHHLVYRL</sequence>
<dbReference type="AlphaFoldDB" id="E0SNT9"/>
<keyword evidence="1" id="KW-0812">Transmembrane</keyword>
<feature type="transmembrane region" description="Helical" evidence="1">
    <location>
        <begin position="108"/>
        <end position="131"/>
    </location>
</feature>
<dbReference type="EMBL" id="CP002098">
    <property type="protein sequence ID" value="ADM27885.1"/>
    <property type="molecule type" value="Genomic_DNA"/>
</dbReference>
<keyword evidence="1" id="KW-0472">Membrane</keyword>
<evidence type="ECO:0000256" key="1">
    <source>
        <dbReference type="SAM" id="Phobius"/>
    </source>
</evidence>
<name>E0SNT9_IGNAA</name>
<protein>
    <submittedName>
        <fullName evidence="2">Uncharacterized protein</fullName>
    </submittedName>
</protein>
<evidence type="ECO:0000313" key="2">
    <source>
        <dbReference type="EMBL" id="ADM27885.1"/>
    </source>
</evidence>
<dbReference type="KEGG" id="iag:Igag_1071"/>
<evidence type="ECO:0000313" key="3">
    <source>
        <dbReference type="Proteomes" id="UP000001304"/>
    </source>
</evidence>
<dbReference type="BioCyc" id="IAGG583356:GHAH-1053-MONOMER"/>
<dbReference type="HOGENOM" id="CLU_1478891_0_0_2"/>
<accession>E0SNT9</accession>
<reference evidence="2 3" key="1">
    <citation type="journal article" date="2010" name="Stand. Genomic Sci.">
        <title>Complete genome sequence of Ignisphaera aggregans type strain (AQ1.S1).</title>
        <authorList>
            <person name="Goker M."/>
            <person name="Held B."/>
            <person name="Lapidus A."/>
            <person name="Nolan M."/>
            <person name="Spring S."/>
            <person name="Yasawong M."/>
            <person name="Lucas S."/>
            <person name="Glavina Del Rio T."/>
            <person name="Tice H."/>
            <person name="Cheng J.F."/>
            <person name="Goodwin L."/>
            <person name="Tapia R."/>
            <person name="Pitluck S."/>
            <person name="Liolios K."/>
            <person name="Ivanova N."/>
            <person name="Mavromatis K."/>
            <person name="Mikhailova N."/>
            <person name="Pati A."/>
            <person name="Chen A."/>
            <person name="Palaniappan K."/>
            <person name="Brambilla E."/>
            <person name="Land M."/>
            <person name="Hauser L."/>
            <person name="Chang Y.J."/>
            <person name="Jeffries C.D."/>
            <person name="Brettin T."/>
            <person name="Detter J.C."/>
            <person name="Han C."/>
            <person name="Rohde M."/>
            <person name="Sikorski J."/>
            <person name="Woyke T."/>
            <person name="Bristow J."/>
            <person name="Eisen J.A."/>
            <person name="Markowitz V."/>
            <person name="Hugenholtz P."/>
            <person name="Kyrpides N.C."/>
            <person name="Klenk H.P."/>
        </authorList>
    </citation>
    <scope>NUCLEOTIDE SEQUENCE [LARGE SCALE GENOMIC DNA]</scope>
    <source>
        <strain evidence="3">DSM 17230 / JCM 13409 / AQ1.S1</strain>
    </source>
</reference>
<gene>
    <name evidence="2" type="ordered locus">Igag_1071</name>
</gene>
<proteinExistence type="predicted"/>
<keyword evidence="1" id="KW-1133">Transmembrane helix</keyword>
<dbReference type="Proteomes" id="UP000001304">
    <property type="component" value="Chromosome"/>
</dbReference>
<keyword evidence="3" id="KW-1185">Reference proteome</keyword>